<protein>
    <submittedName>
        <fullName evidence="1">Uncharacterized protein</fullName>
    </submittedName>
</protein>
<comment type="caution">
    <text evidence="1">The sequence shown here is derived from an EMBL/GenBank/DDBJ whole genome shotgun (WGS) entry which is preliminary data.</text>
</comment>
<reference evidence="1 2" key="1">
    <citation type="submission" date="2015-06" db="EMBL/GenBank/DDBJ databases">
        <title>Draft genome assembly of filamentous brackish cyanobacterium Limnoraphis robusta strain CS-951.</title>
        <authorList>
            <person name="Willis A."/>
            <person name="Parks M."/>
            <person name="Burford M.A."/>
        </authorList>
    </citation>
    <scope>NUCLEOTIDE SEQUENCE [LARGE SCALE GENOMIC DNA]</scope>
    <source>
        <strain evidence="1 2">CS-951</strain>
    </source>
</reference>
<gene>
    <name evidence="1" type="ORF">WN50_38615</name>
</gene>
<name>A0A0J9HLA9_9CYAN</name>
<dbReference type="AlphaFoldDB" id="A0A0J9HLA9"/>
<evidence type="ECO:0000313" key="2">
    <source>
        <dbReference type="Proteomes" id="UP000033607"/>
    </source>
</evidence>
<dbReference type="Proteomes" id="UP000033607">
    <property type="component" value="Unassembled WGS sequence"/>
</dbReference>
<proteinExistence type="predicted"/>
<organism evidence="1 2">
    <name type="scientific">Limnoraphis robusta CS-951</name>
    <dbReference type="NCBI Taxonomy" id="1637645"/>
    <lineage>
        <taxon>Bacteria</taxon>
        <taxon>Bacillati</taxon>
        <taxon>Cyanobacteriota</taxon>
        <taxon>Cyanophyceae</taxon>
        <taxon>Oscillatoriophycideae</taxon>
        <taxon>Oscillatoriales</taxon>
        <taxon>Sirenicapillariaceae</taxon>
        <taxon>Limnoraphis</taxon>
    </lineage>
</organism>
<accession>A0A0J9HLA9</accession>
<dbReference type="EMBL" id="LATL02000300">
    <property type="protein sequence ID" value="KMW70009.1"/>
    <property type="molecule type" value="Genomic_DNA"/>
</dbReference>
<evidence type="ECO:0000313" key="1">
    <source>
        <dbReference type="EMBL" id="KMW70009.1"/>
    </source>
</evidence>
<sequence>MGYFQLGFVSSTQPTFLVERSETQKIDSRLGCLKLGFVSSTQPTFLVERSETQKIVGWVIFSWVSYPQPNLHF</sequence>